<evidence type="ECO:0000256" key="1">
    <source>
        <dbReference type="ARBA" id="ARBA00004496"/>
    </source>
</evidence>
<evidence type="ECO:0000313" key="25">
    <source>
        <dbReference type="RefSeq" id="XP_054859177.1"/>
    </source>
</evidence>
<dbReference type="GO" id="GO:1990617">
    <property type="term" value="C:CHOP-ATF4 complex"/>
    <property type="evidence" value="ECO:0007669"/>
    <property type="project" value="TreeGrafter"/>
</dbReference>
<keyword evidence="10" id="KW-0832">Ubl conjugation</keyword>
<evidence type="ECO:0000256" key="2">
    <source>
        <dbReference type="ARBA" id="ARBA00007163"/>
    </source>
</evidence>
<keyword evidence="12" id="KW-0346">Stress response</keyword>
<feature type="compositionally biased region" description="Basic and acidic residues" evidence="22">
    <location>
        <begin position="165"/>
        <end position="176"/>
    </location>
</feature>
<evidence type="ECO:0000313" key="24">
    <source>
        <dbReference type="Proteomes" id="UP001190640"/>
    </source>
</evidence>
<dbReference type="GO" id="GO:0006986">
    <property type="term" value="P:response to unfolded protein"/>
    <property type="evidence" value="ECO:0007669"/>
    <property type="project" value="UniProtKB-KW"/>
</dbReference>
<evidence type="ECO:0000256" key="11">
    <source>
        <dbReference type="ARBA" id="ARBA00023015"/>
    </source>
</evidence>
<evidence type="ECO:0000256" key="20">
    <source>
        <dbReference type="ARBA" id="ARBA00031701"/>
    </source>
</evidence>
<dbReference type="GO" id="GO:1990622">
    <property type="term" value="C:CHOP-ATF3 complex"/>
    <property type="evidence" value="ECO:0007669"/>
    <property type="project" value="TreeGrafter"/>
</dbReference>
<protein>
    <recommendedName>
        <fullName evidence="3">DNA damage-inducible transcript 3 protein</fullName>
    </recommendedName>
    <alternativeName>
        <fullName evidence="20">C/EBP zeta</fullName>
    </alternativeName>
    <alternativeName>
        <fullName evidence="18">C/EBP-homologous protein</fullName>
    </alternativeName>
    <alternativeName>
        <fullName evidence="21">C/EBP-homologous protein 10</fullName>
    </alternativeName>
    <alternativeName>
        <fullName evidence="19">CCAAT/enhancer-binding protein homologous protein</fullName>
    </alternativeName>
</protein>
<evidence type="ECO:0000256" key="19">
    <source>
        <dbReference type="ARBA" id="ARBA00029747"/>
    </source>
</evidence>
<dbReference type="GO" id="GO:0005737">
    <property type="term" value="C:cytoplasm"/>
    <property type="evidence" value="ECO:0007669"/>
    <property type="project" value="UniProtKB-SubCell"/>
</dbReference>
<dbReference type="GO" id="GO:0070059">
    <property type="term" value="P:intrinsic apoptotic signaling pathway in response to endoplasmic reticulum stress"/>
    <property type="evidence" value="ECO:0007669"/>
    <property type="project" value="TreeGrafter"/>
</dbReference>
<dbReference type="CTD" id="1649"/>
<dbReference type="GO" id="GO:0000122">
    <property type="term" value="P:negative regulation of transcription by RNA polymerase II"/>
    <property type="evidence" value="ECO:0007669"/>
    <property type="project" value="TreeGrafter"/>
</dbReference>
<keyword evidence="17" id="KW-0131">Cell cycle</keyword>
<dbReference type="InterPro" id="IPR004827">
    <property type="entry name" value="bZIP"/>
</dbReference>
<evidence type="ECO:0000256" key="12">
    <source>
        <dbReference type="ARBA" id="ARBA00023016"/>
    </source>
</evidence>
<keyword evidence="6" id="KW-0597">Phosphoprotein</keyword>
<evidence type="ECO:0000256" key="14">
    <source>
        <dbReference type="ARBA" id="ARBA00023159"/>
    </source>
</evidence>
<dbReference type="KEGG" id="emc:129345967"/>
<evidence type="ECO:0000256" key="10">
    <source>
        <dbReference type="ARBA" id="ARBA00022843"/>
    </source>
</evidence>
<evidence type="ECO:0000259" key="23">
    <source>
        <dbReference type="Pfam" id="PF07716"/>
    </source>
</evidence>
<dbReference type="GO" id="GO:0036488">
    <property type="term" value="C:CHOP-C/EBP complex"/>
    <property type="evidence" value="ECO:0007669"/>
    <property type="project" value="TreeGrafter"/>
</dbReference>
<evidence type="ECO:0000256" key="7">
    <source>
        <dbReference type="ARBA" id="ARBA00022687"/>
    </source>
</evidence>
<dbReference type="PANTHER" id="PTHR16833">
    <property type="entry name" value="DNA DAMAGE-INDUCIBLE TRANSCRIPT 3 DDIT3"/>
    <property type="match status" value="1"/>
</dbReference>
<keyword evidence="16" id="KW-0834">Unfolded protein response</keyword>
<dbReference type="GO" id="GO:0001228">
    <property type="term" value="F:DNA-binding transcription activator activity, RNA polymerase II-specific"/>
    <property type="evidence" value="ECO:0007669"/>
    <property type="project" value="TreeGrafter"/>
</dbReference>
<sequence length="212" mass="23275">MLFKMFPDAHAFLSAIQPGCTLTMMAESLPFSTETPVPSWELEAWYEDLQEVLSSDVTIRAGPPVGGEQQKEFDGPDSSALLWSLEASNPLEASSGEAAGNCELDLDLTAELLELLGEEPAGAAESDCSHSSPAQTGTDDEEGVSSSRKRKWSGQPQGSKRQRGREREQENERRVAELTAHNQRLQQEIERLSTEVEATRAALIQRMVNLKT</sequence>
<evidence type="ECO:0000256" key="6">
    <source>
        <dbReference type="ARBA" id="ARBA00022553"/>
    </source>
</evidence>
<dbReference type="Proteomes" id="UP001190640">
    <property type="component" value="Chromosome 19"/>
</dbReference>
<keyword evidence="5" id="KW-0678">Repressor</keyword>
<dbReference type="InterPro" id="IPR016670">
    <property type="entry name" value="DNA_damage_induc_transcript_3"/>
</dbReference>
<keyword evidence="13" id="KW-0238">DNA-binding</keyword>
<name>A0AA97KMZ5_EUBMA</name>
<dbReference type="GeneID" id="129345967"/>
<dbReference type="GO" id="GO:0006983">
    <property type="term" value="P:ER overload response"/>
    <property type="evidence" value="ECO:0007669"/>
    <property type="project" value="TreeGrafter"/>
</dbReference>
<reference evidence="25" key="1">
    <citation type="submission" date="2025-08" db="UniProtKB">
        <authorList>
            <consortium name="RefSeq"/>
        </authorList>
    </citation>
    <scope>IDENTIFICATION</scope>
    <source>
        <tissue evidence="25">Blood</tissue>
    </source>
</reference>
<dbReference type="RefSeq" id="XP_054859177.1">
    <property type="nucleotide sequence ID" value="XM_055003202.1"/>
</dbReference>
<evidence type="ECO:0000256" key="16">
    <source>
        <dbReference type="ARBA" id="ARBA00023230"/>
    </source>
</evidence>
<dbReference type="PANTHER" id="PTHR16833:SF0">
    <property type="entry name" value="DNA DAMAGE-INDUCIBLE TRANSCRIPT 3 PROTEIN"/>
    <property type="match status" value="1"/>
</dbReference>
<organism evidence="24 25">
    <name type="scientific">Eublepharis macularius</name>
    <name type="common">Leopard gecko</name>
    <name type="synonym">Cyrtodactylus macularius</name>
    <dbReference type="NCBI Taxonomy" id="481883"/>
    <lineage>
        <taxon>Eukaryota</taxon>
        <taxon>Metazoa</taxon>
        <taxon>Chordata</taxon>
        <taxon>Craniata</taxon>
        <taxon>Vertebrata</taxon>
        <taxon>Euteleostomi</taxon>
        <taxon>Lepidosauria</taxon>
        <taxon>Squamata</taxon>
        <taxon>Bifurcata</taxon>
        <taxon>Gekkota</taxon>
        <taxon>Eublepharidae</taxon>
        <taxon>Eublepharinae</taxon>
        <taxon>Eublepharis</taxon>
    </lineage>
</organism>
<dbReference type="GO" id="GO:0016055">
    <property type="term" value="P:Wnt signaling pathway"/>
    <property type="evidence" value="ECO:0007669"/>
    <property type="project" value="UniProtKB-KW"/>
</dbReference>
<evidence type="ECO:0000256" key="17">
    <source>
        <dbReference type="ARBA" id="ARBA00023306"/>
    </source>
</evidence>
<dbReference type="AlphaFoldDB" id="A0AA97KMZ5"/>
<keyword evidence="4" id="KW-0963">Cytoplasm</keyword>
<keyword evidence="14" id="KW-0010">Activator</keyword>
<evidence type="ECO:0000256" key="9">
    <source>
        <dbReference type="ARBA" id="ARBA00022810"/>
    </source>
</evidence>
<evidence type="ECO:0000256" key="21">
    <source>
        <dbReference type="ARBA" id="ARBA00032567"/>
    </source>
</evidence>
<gene>
    <name evidence="25" type="primary">DDIT3</name>
</gene>
<feature type="domain" description="BZIP" evidence="23">
    <location>
        <begin position="161"/>
        <end position="195"/>
    </location>
</feature>
<evidence type="ECO:0000256" key="5">
    <source>
        <dbReference type="ARBA" id="ARBA00022491"/>
    </source>
</evidence>
<evidence type="ECO:0000256" key="3">
    <source>
        <dbReference type="ARBA" id="ARBA00016478"/>
    </source>
</evidence>
<comment type="subcellular location">
    <subcellularLocation>
        <location evidence="1">Cytoplasm</location>
    </subcellularLocation>
</comment>
<comment type="similarity">
    <text evidence="2">Belongs to the bZIP family.</text>
</comment>
<keyword evidence="7" id="KW-0879">Wnt signaling pathway</keyword>
<proteinExistence type="inferred from homology"/>
<keyword evidence="9" id="KW-0338">Growth arrest</keyword>
<dbReference type="GO" id="GO:0046982">
    <property type="term" value="F:protein heterodimerization activity"/>
    <property type="evidence" value="ECO:0007669"/>
    <property type="project" value="TreeGrafter"/>
</dbReference>
<evidence type="ECO:0000256" key="8">
    <source>
        <dbReference type="ARBA" id="ARBA00022703"/>
    </source>
</evidence>
<accession>A0AA97KMZ5</accession>
<keyword evidence="15" id="KW-0804">Transcription</keyword>
<keyword evidence="24" id="KW-1185">Reference proteome</keyword>
<evidence type="ECO:0000256" key="22">
    <source>
        <dbReference type="SAM" id="MobiDB-lite"/>
    </source>
</evidence>
<keyword evidence="8" id="KW-0053">Apoptosis</keyword>
<dbReference type="Gene3D" id="1.20.5.170">
    <property type="match status" value="1"/>
</dbReference>
<evidence type="ECO:0000256" key="15">
    <source>
        <dbReference type="ARBA" id="ARBA00023163"/>
    </source>
</evidence>
<dbReference type="GO" id="GO:0051726">
    <property type="term" value="P:regulation of cell cycle"/>
    <property type="evidence" value="ECO:0007669"/>
    <property type="project" value="UniProtKB-KW"/>
</dbReference>
<evidence type="ECO:0000256" key="18">
    <source>
        <dbReference type="ARBA" id="ARBA00029580"/>
    </source>
</evidence>
<dbReference type="Pfam" id="PF07716">
    <property type="entry name" value="bZIP_2"/>
    <property type="match status" value="1"/>
</dbReference>
<feature type="region of interest" description="Disordered" evidence="22">
    <location>
        <begin position="120"/>
        <end position="184"/>
    </location>
</feature>
<evidence type="ECO:0000256" key="13">
    <source>
        <dbReference type="ARBA" id="ARBA00023125"/>
    </source>
</evidence>
<dbReference type="GO" id="GO:0000978">
    <property type="term" value="F:RNA polymerase II cis-regulatory region sequence-specific DNA binding"/>
    <property type="evidence" value="ECO:0007669"/>
    <property type="project" value="TreeGrafter"/>
</dbReference>
<keyword evidence="11" id="KW-0805">Transcription regulation</keyword>
<evidence type="ECO:0000256" key="4">
    <source>
        <dbReference type="ARBA" id="ARBA00022490"/>
    </source>
</evidence>